<dbReference type="Pfam" id="PF07996">
    <property type="entry name" value="T4SS"/>
    <property type="match status" value="1"/>
</dbReference>
<dbReference type="SUPFAM" id="SSF101082">
    <property type="entry name" value="Typo IV secretion system protein TraC"/>
    <property type="match status" value="1"/>
</dbReference>
<keyword evidence="1" id="KW-0614">Plasmid</keyword>
<name>Q9RPN5_YERPE</name>
<organism evidence="1">
    <name type="scientific">Yersinia pestis</name>
    <dbReference type="NCBI Taxonomy" id="632"/>
    <lineage>
        <taxon>Bacteria</taxon>
        <taxon>Pseudomonadati</taxon>
        <taxon>Pseudomonadota</taxon>
        <taxon>Gammaproteobacteria</taxon>
        <taxon>Enterobacterales</taxon>
        <taxon>Yersiniaceae</taxon>
        <taxon>Yersinia</taxon>
    </lineage>
</organism>
<proteinExistence type="predicted"/>
<gene>
    <name evidence="1" type="primary">orf6</name>
</gene>
<dbReference type="InterPro" id="IPR023220">
    <property type="entry name" value="T4SS_VirB5-domain"/>
</dbReference>
<dbReference type="Gene3D" id="1.20.58.430">
    <property type="entry name" value="Type IV secretion system, VirB5-domain"/>
    <property type="match status" value="1"/>
</dbReference>
<reference evidence="1" key="1">
    <citation type="journal article" date="2000" name="Plasmid">
        <title>Complete DNA sequence and analysis of an emerging cryptic plasmid isolated from Yersinia pestis.</title>
        <authorList>
            <person name="Dong X.Q."/>
            <person name="Lindler L.E."/>
            <person name="Chu M.C."/>
        </authorList>
    </citation>
    <scope>NUCLEOTIDE SEQUENCE</scope>
    <source>
        <strain evidence="1">CH971662</strain>
        <plasmid evidence="1">pYC</plasmid>
    </source>
</reference>
<evidence type="ECO:0000313" key="1">
    <source>
        <dbReference type="EMBL" id="AAF05102.1"/>
    </source>
</evidence>
<geneLocation type="plasmid" evidence="1">
    <name>pYC</name>
</geneLocation>
<dbReference type="AlphaFoldDB" id="Q9RPN5"/>
<dbReference type="EMBL" id="AF152923">
    <property type="protein sequence ID" value="AAF05102.1"/>
    <property type="molecule type" value="Genomic_DNA"/>
</dbReference>
<dbReference type="InterPro" id="IPR014158">
    <property type="entry name" value="T4SS_VirB5"/>
</dbReference>
<sequence>MGGRSWLSEAGSNRGCWNGSKATGLSGKSQSEECYMKIKSLLLSMLLGSSFTAYAGIPVAVDADPMRDVQWAQDWGQKIKEWTDTATHYKSQIQAYKDQLATATGVRNIASFTNELSNLQSELTTIYKQGNSYISNFTSDPAGSLSSEAQGLFKKYGAFDMCNSGVNSTDNLCKAKVVSTAASIEQGNVINKQLSNAMSQIQSLSSRIESSKDIKDSQDLANSLQAQSLKMQAIKMQYDVWESKNKSDGEMLKQQEYAEYRMRQKNAQIPDFK</sequence>
<protein>
    <submittedName>
        <fullName evidence="1">ORF6</fullName>
    </submittedName>
</protein>
<accession>Q9RPN5</accession>